<evidence type="ECO:0000313" key="5">
    <source>
        <dbReference type="Proteomes" id="UP000244978"/>
    </source>
</evidence>
<keyword evidence="2" id="KW-0472">Membrane</keyword>
<evidence type="ECO:0000313" key="4">
    <source>
        <dbReference type="EMBL" id="PWB97193.1"/>
    </source>
</evidence>
<feature type="region of interest" description="Disordered" evidence="1">
    <location>
        <begin position="1"/>
        <end position="23"/>
    </location>
</feature>
<evidence type="ECO:0000256" key="1">
    <source>
        <dbReference type="SAM" id="MobiDB-lite"/>
    </source>
</evidence>
<dbReference type="Gene3D" id="3.40.50.410">
    <property type="entry name" value="von Willebrand factor, type A domain"/>
    <property type="match status" value="1"/>
</dbReference>
<dbReference type="Proteomes" id="UP000244978">
    <property type="component" value="Unassembled WGS sequence"/>
</dbReference>
<dbReference type="SMART" id="SM00327">
    <property type="entry name" value="VWA"/>
    <property type="match status" value="1"/>
</dbReference>
<dbReference type="EMBL" id="QEEX01000001">
    <property type="protein sequence ID" value="PWB97193.1"/>
    <property type="molecule type" value="Genomic_DNA"/>
</dbReference>
<proteinExistence type="predicted"/>
<name>A0A2U1T093_9MICO</name>
<evidence type="ECO:0000256" key="2">
    <source>
        <dbReference type="SAM" id="Phobius"/>
    </source>
</evidence>
<sequence>MELSVNSTSPYELARHRHRAPAPRSRGRLLSPIIAAAAVLLLVTGAGVALSQGGIPTLFPANASGGPGCTDPVSLLVVADESIAPALTQVAADFDATSTTCVATDVRSQASGDTAALLASNALTGADAWVPDSSLWLARMATTAEALGRSAPNVTAGDSVATTPVVFGAPAARSVEFAADTVGWSTLLSGTIGGLVPDPESSAASLAGLASLTAAAPADNPRIVPSTMIELGKTIPASRDEAIAAALAAPRPTVVVTTEQEVVSHNLSNPEVPLLAIYPVEGSSSLDYPFVRVPQKAGEDAETRAMLLDEFERRARLGDAFYAAQGFRDHKGGGEVESVGVLAWSTTPSPPADAVSQVEALSKWSTLTRRSRMLIAIDVSGSMLEPAGGGLRRIEVYQRAAGGALGRYAGETHMGVWVFSTDRPGGKDYEEVAPVAALSDPAHLQQIVQVTQTLPQYIRGDTGLYDTILDGVTKMHAEYTPGMVNSMVIITDGRNDDKGSISLDALLQRIAEMNDPLKPVPVILIGFGPDTDLESMQRIAEATGGEAYSAFEPNDLDKVFVDALTQRTCRPNC</sequence>
<accession>A0A2U1T093</accession>
<feature type="domain" description="VWFA" evidence="3">
    <location>
        <begin position="372"/>
        <end position="568"/>
    </location>
</feature>
<dbReference type="SUPFAM" id="SSF53300">
    <property type="entry name" value="vWA-like"/>
    <property type="match status" value="1"/>
</dbReference>
<dbReference type="Pfam" id="PF00092">
    <property type="entry name" value="VWA"/>
    <property type="match status" value="1"/>
</dbReference>
<dbReference type="PROSITE" id="PS50234">
    <property type="entry name" value="VWFA"/>
    <property type="match status" value="1"/>
</dbReference>
<evidence type="ECO:0000259" key="3">
    <source>
        <dbReference type="PROSITE" id="PS50234"/>
    </source>
</evidence>
<organism evidence="4 5">
    <name type="scientific">Homoserinimonas hongtaonis</name>
    <dbReference type="NCBI Taxonomy" id="2079791"/>
    <lineage>
        <taxon>Bacteria</taxon>
        <taxon>Bacillati</taxon>
        <taxon>Actinomycetota</taxon>
        <taxon>Actinomycetes</taxon>
        <taxon>Micrococcales</taxon>
        <taxon>Microbacteriaceae</taxon>
        <taxon>Homoserinimonas</taxon>
    </lineage>
</organism>
<gene>
    <name evidence="4" type="ORF">DF220_04600</name>
</gene>
<keyword evidence="2" id="KW-0812">Transmembrane</keyword>
<dbReference type="KEGG" id="salc:C2138_09485"/>
<keyword evidence="5" id="KW-1185">Reference proteome</keyword>
<dbReference type="AlphaFoldDB" id="A0A2U1T093"/>
<feature type="compositionally biased region" description="Polar residues" evidence="1">
    <location>
        <begin position="1"/>
        <end position="10"/>
    </location>
</feature>
<dbReference type="InterPro" id="IPR036465">
    <property type="entry name" value="vWFA_dom_sf"/>
</dbReference>
<comment type="caution">
    <text evidence="4">The sequence shown here is derived from an EMBL/GenBank/DDBJ whole genome shotgun (WGS) entry which is preliminary data.</text>
</comment>
<keyword evidence="2" id="KW-1133">Transmembrane helix</keyword>
<dbReference type="InterPro" id="IPR002035">
    <property type="entry name" value="VWF_A"/>
</dbReference>
<feature type="transmembrane region" description="Helical" evidence="2">
    <location>
        <begin position="29"/>
        <end position="50"/>
    </location>
</feature>
<protein>
    <submittedName>
        <fullName evidence="4">VWA domain-containing protein</fullName>
    </submittedName>
</protein>
<reference evidence="5" key="1">
    <citation type="submission" date="2018-04" db="EMBL/GenBank/DDBJ databases">
        <authorList>
            <person name="Liu S."/>
            <person name="Wang Z."/>
            <person name="Li J."/>
        </authorList>
    </citation>
    <scope>NUCLEOTIDE SEQUENCE [LARGE SCALE GENOMIC DNA]</scope>
    <source>
        <strain evidence="5">S1194</strain>
    </source>
</reference>